<dbReference type="InterPro" id="IPR029063">
    <property type="entry name" value="SAM-dependent_MTases_sf"/>
</dbReference>
<sequence length="360" mass="40431">MEYKESKNSSNDRTEKSSCISTNTGPILASVDGVDATGKKKKNKKRKGKEVGESGITHLSDNLSAVTKSNNDLGKKSPKTTFDLKKLGEILQNSESKAQEGKGEKQHGKKKKQKLKAENSTEGSNKLEKLSTNEKPNRKENKEMTLKERMTNQLKAARFRYLNEKLYTQSGDLAMEMFKKDRESYLVYHEGFQTQVAKWPTNPVDVIIEELKKCNQRTVIADFGCGDAKIARSLPLKVHSFDLVAINKYVTACNMAKVPLSNSTVDVAVFCLSLMGTNLKDYLTEANRVLKKNGTMKVAEVSSRFNSVPRFLLTVEKFGFKLTSQDDSNKMFIMLNFKKTGLPKTGAPDFKLHPCVYKKR</sequence>
<dbReference type="GO" id="GO:0042149">
    <property type="term" value="P:cellular response to glucose starvation"/>
    <property type="evidence" value="ECO:0007669"/>
    <property type="project" value="TreeGrafter"/>
</dbReference>
<evidence type="ECO:0000256" key="2">
    <source>
        <dbReference type="ARBA" id="ARBA00006301"/>
    </source>
</evidence>
<dbReference type="Proteomes" id="UP001186944">
    <property type="component" value="Unassembled WGS sequence"/>
</dbReference>
<dbReference type="PANTHER" id="PTHR12787:SF0">
    <property type="entry name" value="RIBOSOMAL RNA-PROCESSING PROTEIN 8"/>
    <property type="match status" value="1"/>
</dbReference>
<evidence type="ECO:0000256" key="12">
    <source>
        <dbReference type="ARBA" id="ARBA00023242"/>
    </source>
</evidence>
<evidence type="ECO:0000256" key="13">
    <source>
        <dbReference type="RuleBase" id="RU365074"/>
    </source>
</evidence>
<evidence type="ECO:0000313" key="16">
    <source>
        <dbReference type="Proteomes" id="UP001186944"/>
    </source>
</evidence>
<feature type="compositionally biased region" description="Basic and acidic residues" evidence="14">
    <location>
        <begin position="97"/>
        <end position="106"/>
    </location>
</feature>
<keyword evidence="6 13" id="KW-0489">Methyltransferase</keyword>
<dbReference type="SUPFAM" id="SSF53335">
    <property type="entry name" value="S-adenosyl-L-methionine-dependent methyltransferases"/>
    <property type="match status" value="1"/>
</dbReference>
<gene>
    <name evidence="15" type="ORF">FSP39_004195</name>
</gene>
<evidence type="ECO:0000256" key="3">
    <source>
        <dbReference type="ARBA" id="ARBA00020203"/>
    </source>
</evidence>
<accession>A0AA88Y6C2</accession>
<keyword evidence="11" id="KW-0804">Transcription</keyword>
<dbReference type="GO" id="GO:0046015">
    <property type="term" value="P:regulation of transcription by glucose"/>
    <property type="evidence" value="ECO:0007669"/>
    <property type="project" value="TreeGrafter"/>
</dbReference>
<organism evidence="15 16">
    <name type="scientific">Pinctada imbricata</name>
    <name type="common">Atlantic pearl-oyster</name>
    <name type="synonym">Pinctada martensii</name>
    <dbReference type="NCBI Taxonomy" id="66713"/>
    <lineage>
        <taxon>Eukaryota</taxon>
        <taxon>Metazoa</taxon>
        <taxon>Spiralia</taxon>
        <taxon>Lophotrochozoa</taxon>
        <taxon>Mollusca</taxon>
        <taxon>Bivalvia</taxon>
        <taxon>Autobranchia</taxon>
        <taxon>Pteriomorphia</taxon>
        <taxon>Pterioida</taxon>
        <taxon>Pterioidea</taxon>
        <taxon>Pteriidae</taxon>
        <taxon>Pinctada</taxon>
    </lineage>
</organism>
<evidence type="ECO:0000256" key="10">
    <source>
        <dbReference type="ARBA" id="ARBA00023015"/>
    </source>
</evidence>
<dbReference type="AlphaFoldDB" id="A0AA88Y6C2"/>
<keyword evidence="16" id="KW-1185">Reference proteome</keyword>
<name>A0AA88Y6C2_PINIB</name>
<dbReference type="Gene3D" id="1.10.10.2150">
    <property type="entry name" value="Ribosomal RNA-processing protein 8, N-terminal domain"/>
    <property type="match status" value="1"/>
</dbReference>
<comment type="function">
    <text evidence="13">Probable methyltransferase required to silence rDNA.</text>
</comment>
<feature type="compositionally biased region" description="Basic residues" evidence="14">
    <location>
        <begin position="39"/>
        <end position="48"/>
    </location>
</feature>
<keyword evidence="9" id="KW-0156">Chromatin regulator</keyword>
<keyword evidence="12 13" id="KW-0539">Nucleus</keyword>
<feature type="compositionally biased region" description="Polar residues" evidence="14">
    <location>
        <begin position="57"/>
        <end position="72"/>
    </location>
</feature>
<evidence type="ECO:0000256" key="9">
    <source>
        <dbReference type="ARBA" id="ARBA00022853"/>
    </source>
</evidence>
<comment type="similarity">
    <text evidence="2 13">Belongs to the methyltransferase superfamily. RRP8 family.</text>
</comment>
<dbReference type="GO" id="GO:0033553">
    <property type="term" value="C:rDNA heterochromatin"/>
    <property type="evidence" value="ECO:0007669"/>
    <property type="project" value="TreeGrafter"/>
</dbReference>
<keyword evidence="4" id="KW-0678">Repressor</keyword>
<dbReference type="EMBL" id="VSWD01000006">
    <property type="protein sequence ID" value="KAK3099431.1"/>
    <property type="molecule type" value="Genomic_DNA"/>
</dbReference>
<dbReference type="Pfam" id="PF05148">
    <property type="entry name" value="Methyltransf_8"/>
    <property type="match status" value="1"/>
</dbReference>
<keyword evidence="8 13" id="KW-0949">S-adenosyl-L-methionine</keyword>
<feature type="compositionally biased region" description="Basic and acidic residues" evidence="14">
    <location>
        <begin position="115"/>
        <end position="144"/>
    </location>
</feature>
<dbReference type="PANTHER" id="PTHR12787">
    <property type="entry name" value="RIBOSOMAL RNA-PROCESSING PROTEIN 8"/>
    <property type="match status" value="1"/>
</dbReference>
<keyword evidence="10" id="KW-0805">Transcription regulation</keyword>
<evidence type="ECO:0000256" key="6">
    <source>
        <dbReference type="ARBA" id="ARBA00022603"/>
    </source>
</evidence>
<evidence type="ECO:0000256" key="11">
    <source>
        <dbReference type="ARBA" id="ARBA00023163"/>
    </source>
</evidence>
<dbReference type="GO" id="GO:0032259">
    <property type="term" value="P:methylation"/>
    <property type="evidence" value="ECO:0007669"/>
    <property type="project" value="UniProtKB-KW"/>
</dbReference>
<dbReference type="InterPro" id="IPR042036">
    <property type="entry name" value="RRP8_N"/>
</dbReference>
<dbReference type="GO" id="GO:0008168">
    <property type="term" value="F:methyltransferase activity"/>
    <property type="evidence" value="ECO:0007669"/>
    <property type="project" value="UniProtKB-KW"/>
</dbReference>
<dbReference type="Gene3D" id="3.40.50.150">
    <property type="entry name" value="Vaccinia Virus protein VP39"/>
    <property type="match status" value="1"/>
</dbReference>
<keyword evidence="5 13" id="KW-0698">rRNA processing</keyword>
<feature type="region of interest" description="Disordered" evidence="14">
    <location>
        <begin position="94"/>
        <end position="144"/>
    </location>
</feature>
<dbReference type="GO" id="GO:0005677">
    <property type="term" value="C:chromatin silencing complex"/>
    <property type="evidence" value="ECO:0007669"/>
    <property type="project" value="TreeGrafter"/>
</dbReference>
<protein>
    <recommendedName>
        <fullName evidence="3 13">Ribosomal RNA-processing protein 8</fullName>
        <ecNumber evidence="13">2.1.1.-</ecNumber>
    </recommendedName>
</protein>
<evidence type="ECO:0000256" key="5">
    <source>
        <dbReference type="ARBA" id="ARBA00022552"/>
    </source>
</evidence>
<dbReference type="InterPro" id="IPR007823">
    <property type="entry name" value="RRP8"/>
</dbReference>
<keyword evidence="7 13" id="KW-0808">Transferase</keyword>
<dbReference type="GO" id="GO:0005730">
    <property type="term" value="C:nucleolus"/>
    <property type="evidence" value="ECO:0007669"/>
    <property type="project" value="UniProtKB-SubCell"/>
</dbReference>
<feature type="region of interest" description="Disordered" evidence="14">
    <location>
        <begin position="1"/>
        <end position="82"/>
    </location>
</feature>
<dbReference type="FunFam" id="1.10.10.2150:FF:000001">
    <property type="entry name" value="Ribosomal RNA-processing protein 8"/>
    <property type="match status" value="1"/>
</dbReference>
<reference evidence="15" key="1">
    <citation type="submission" date="2019-08" db="EMBL/GenBank/DDBJ databases">
        <title>The improved chromosome-level genome for the pearl oyster Pinctada fucata martensii using PacBio sequencing and Hi-C.</title>
        <authorList>
            <person name="Zheng Z."/>
        </authorList>
    </citation>
    <scope>NUCLEOTIDE SEQUENCE</scope>
    <source>
        <strain evidence="15">ZZ-2019</strain>
        <tissue evidence="15">Adductor muscle</tissue>
    </source>
</reference>
<dbReference type="EC" id="2.1.1.-" evidence="13"/>
<feature type="compositionally biased region" description="Basic and acidic residues" evidence="14">
    <location>
        <begin position="1"/>
        <end position="16"/>
    </location>
</feature>
<evidence type="ECO:0000313" key="15">
    <source>
        <dbReference type="EMBL" id="KAK3099431.1"/>
    </source>
</evidence>
<evidence type="ECO:0000256" key="8">
    <source>
        <dbReference type="ARBA" id="ARBA00022691"/>
    </source>
</evidence>
<dbReference type="GO" id="GO:0000183">
    <property type="term" value="P:rDNA heterochromatin formation"/>
    <property type="evidence" value="ECO:0007669"/>
    <property type="project" value="TreeGrafter"/>
</dbReference>
<dbReference type="GO" id="GO:0006364">
    <property type="term" value="P:rRNA processing"/>
    <property type="evidence" value="ECO:0007669"/>
    <property type="project" value="UniProtKB-UniRule"/>
</dbReference>
<proteinExistence type="inferred from homology"/>
<dbReference type="FunFam" id="3.40.50.150:FF:000068">
    <property type="entry name" value="Ribosomal RNA-processing protein 8"/>
    <property type="match status" value="1"/>
</dbReference>
<comment type="caution">
    <text evidence="15">The sequence shown here is derived from an EMBL/GenBank/DDBJ whole genome shotgun (WGS) entry which is preliminary data.</text>
</comment>
<comment type="subcellular location">
    <subcellularLocation>
        <location evidence="1 13">Nucleus</location>
        <location evidence="1 13">Nucleolus</location>
    </subcellularLocation>
</comment>
<evidence type="ECO:0000256" key="4">
    <source>
        <dbReference type="ARBA" id="ARBA00022491"/>
    </source>
</evidence>
<evidence type="ECO:0000256" key="1">
    <source>
        <dbReference type="ARBA" id="ARBA00004604"/>
    </source>
</evidence>
<evidence type="ECO:0000256" key="7">
    <source>
        <dbReference type="ARBA" id="ARBA00022679"/>
    </source>
</evidence>
<evidence type="ECO:0000256" key="14">
    <source>
        <dbReference type="SAM" id="MobiDB-lite"/>
    </source>
</evidence>